<dbReference type="AlphaFoldDB" id="A0AAE0SXY4"/>
<dbReference type="SUPFAM" id="SSF52113">
    <property type="entry name" value="BRCT domain"/>
    <property type="match status" value="1"/>
</dbReference>
<dbReference type="GO" id="GO:0005634">
    <property type="term" value="C:nucleus"/>
    <property type="evidence" value="ECO:0007669"/>
    <property type="project" value="TreeGrafter"/>
</dbReference>
<dbReference type="FunFam" id="3.40.50.10190:FF:000018">
    <property type="entry name" value="DNA topoisomerase 2-binding protein 1"/>
    <property type="match status" value="1"/>
</dbReference>
<dbReference type="InterPro" id="IPR002110">
    <property type="entry name" value="Ankyrin_rpt"/>
</dbReference>
<feature type="region of interest" description="Disordered" evidence="2">
    <location>
        <begin position="665"/>
        <end position="697"/>
    </location>
</feature>
<reference evidence="4" key="1">
    <citation type="journal article" date="2021" name="Genome Biol. Evol.">
        <title>A High-Quality Reference Genome for a Parasitic Bivalve with Doubly Uniparental Inheritance (Bivalvia: Unionida).</title>
        <authorList>
            <person name="Smith C.H."/>
        </authorList>
    </citation>
    <scope>NUCLEOTIDE SEQUENCE</scope>
    <source>
        <strain evidence="4">CHS0354</strain>
    </source>
</reference>
<dbReference type="InterPro" id="IPR042479">
    <property type="entry name" value="Slf1"/>
</dbReference>
<dbReference type="InterPro" id="IPR036420">
    <property type="entry name" value="BRCT_dom_sf"/>
</dbReference>
<dbReference type="SMART" id="SM00292">
    <property type="entry name" value="BRCT"/>
    <property type="match status" value="1"/>
</dbReference>
<dbReference type="CDD" id="cd17738">
    <property type="entry name" value="BRCT_TopBP1_rpt7"/>
    <property type="match status" value="1"/>
</dbReference>
<evidence type="ECO:0000313" key="5">
    <source>
        <dbReference type="Proteomes" id="UP001195483"/>
    </source>
</evidence>
<dbReference type="GO" id="GO:1990166">
    <property type="term" value="P:protein localization to site of double-strand break"/>
    <property type="evidence" value="ECO:0007669"/>
    <property type="project" value="TreeGrafter"/>
</dbReference>
<dbReference type="InterPro" id="IPR036770">
    <property type="entry name" value="Ankyrin_rpt-contain_sf"/>
</dbReference>
<dbReference type="PANTHER" id="PTHR46677:SF1">
    <property type="entry name" value="SMC5-SMC6 COMPLEX LOCALIZATION FACTOR PROTEIN 1"/>
    <property type="match status" value="1"/>
</dbReference>
<dbReference type="Gene3D" id="3.40.50.10190">
    <property type="entry name" value="BRCT domain"/>
    <property type="match status" value="2"/>
</dbReference>
<evidence type="ECO:0000259" key="3">
    <source>
        <dbReference type="SMART" id="SM00292"/>
    </source>
</evidence>
<dbReference type="Pfam" id="PF12796">
    <property type="entry name" value="Ank_2"/>
    <property type="match status" value="1"/>
</dbReference>
<feature type="repeat" description="ANK" evidence="1">
    <location>
        <begin position="717"/>
        <end position="750"/>
    </location>
</feature>
<reference evidence="4" key="3">
    <citation type="submission" date="2023-05" db="EMBL/GenBank/DDBJ databases">
        <authorList>
            <person name="Smith C.H."/>
        </authorList>
    </citation>
    <scope>NUCLEOTIDE SEQUENCE</scope>
    <source>
        <strain evidence="4">CHS0354</strain>
        <tissue evidence="4">Mantle</tissue>
    </source>
</reference>
<dbReference type="Proteomes" id="UP001195483">
    <property type="component" value="Unassembled WGS sequence"/>
</dbReference>
<accession>A0AAE0SXY4</accession>
<dbReference type="EMBL" id="JAEAOA010001358">
    <property type="protein sequence ID" value="KAK3599824.1"/>
    <property type="molecule type" value="Genomic_DNA"/>
</dbReference>
<keyword evidence="1" id="KW-0040">ANK repeat</keyword>
<dbReference type="InterPro" id="IPR049936">
    <property type="entry name" value="TopBP1_BRCT_8"/>
</dbReference>
<evidence type="ECO:0000256" key="2">
    <source>
        <dbReference type="SAM" id="MobiDB-lite"/>
    </source>
</evidence>
<feature type="domain" description="BRCT" evidence="3">
    <location>
        <begin position="10"/>
        <end position="88"/>
    </location>
</feature>
<evidence type="ECO:0000256" key="1">
    <source>
        <dbReference type="PROSITE-ProRule" id="PRU00023"/>
    </source>
</evidence>
<organism evidence="4 5">
    <name type="scientific">Potamilus streckersoni</name>
    <dbReference type="NCBI Taxonomy" id="2493646"/>
    <lineage>
        <taxon>Eukaryota</taxon>
        <taxon>Metazoa</taxon>
        <taxon>Spiralia</taxon>
        <taxon>Lophotrochozoa</taxon>
        <taxon>Mollusca</taxon>
        <taxon>Bivalvia</taxon>
        <taxon>Autobranchia</taxon>
        <taxon>Heteroconchia</taxon>
        <taxon>Palaeoheterodonta</taxon>
        <taxon>Unionida</taxon>
        <taxon>Unionoidea</taxon>
        <taxon>Unionidae</taxon>
        <taxon>Ambleminae</taxon>
        <taxon>Lampsilini</taxon>
        <taxon>Potamilus</taxon>
    </lineage>
</organism>
<dbReference type="SMART" id="SM00248">
    <property type="entry name" value="ANK"/>
    <property type="match status" value="3"/>
</dbReference>
<feature type="repeat" description="ANK" evidence="1">
    <location>
        <begin position="802"/>
        <end position="834"/>
    </location>
</feature>
<dbReference type="GO" id="GO:0006974">
    <property type="term" value="P:DNA damage response"/>
    <property type="evidence" value="ECO:0007669"/>
    <property type="project" value="TreeGrafter"/>
</dbReference>
<proteinExistence type="predicted"/>
<keyword evidence="5" id="KW-1185">Reference proteome</keyword>
<dbReference type="PROSITE" id="PS50088">
    <property type="entry name" value="ANK_REPEAT"/>
    <property type="match status" value="3"/>
</dbReference>
<sequence length="1048" mass="118790">MMMSDRLRGREKSKKIFILSSLEENLRKECARKIHELGGVHFNIKGFKAICTHIICGKLTKSEKYLGGCATGKWVLHPDYILKSYEAKGWLDEENFEWCLETGGDKFLEDELKAAPRRWRFLLGNKGAFEGWKVAVLAGSIKTPVYRRLLISGGAEVFNLTLPVRNPEKVANTLTYLFVSQQNVGYVSHLVDYGVLCLKPEFIGDYLLKVPPPDPMDYLAHVLEVGKELPEVADTDIDINSQVSVTSDSNSTNNTSEYVSPGPLNYSVHFSQSQGLTSRKRKLGEEDIYLILHEVKKKRRFLYDGRPALFFTRTDRLTEGVFPLPEYYTSIIHTCLEEKHMMSALTEIKTLITQKYFPLPKTVHDLMTKILQNARTEHQAIRAYDVLMTVLQLHPPVTPFLQDLYYQYLGFSLSTSGRQNISGPAITDFMIQSSKGWNFIKTCMRNILDKYDGEKEGLSYERRVENNILLLRFIHGALIKNHRQYLDSIKEIEGAVWRPKRNLIAEVFWPRSCTPAMNDKCKECIYLLGDCLLATSLPVNIKFELTHFIVSLLGMLTESCFILVTGTQDRGLKCLQQARVADLVHGIAKQIKYADTMDSDLLRKVLRSLHPLWLRACVCKLLLEQLDDYLLIEEQGKPDQTISLSYIVSHCFFLLPRLCSKGSVQEEPSSSAHEQRKAIRSKRILPTRSQSNSENAENDVAVNCSKLSMDINKRNNKGEGPLHIACMKNDITKVKQLLSLPGIDVNARDYAGWTPLHEACNHGNIQCVKELLSFVPAKTMEHYFKKDGFISKKVDLLAVTGEGITPLHDAVLNNKIEVCRLLLQHGGTKLLSSKTALNFTPVDLASSEEMFQLLSSFQVSTHRNFQRIDSLNSSQDSITSTDDIRTNPPSEQLYEEALQFNGTKLHATKKDILNYIDIVTCLFVSYVEAAELVQVKSTIPKVAKNSSISRCMHKAAIQLRQATGLAEANSQNIEATLSKTETKLERLKMLYPLEDVQILKQDIRTVSKLGDYLEMFQSHLIKISNPEDAPFIQNGLTEIAWMIEILQN</sequence>
<dbReference type="GO" id="GO:2000781">
    <property type="term" value="P:positive regulation of double-strand break repair"/>
    <property type="evidence" value="ECO:0007669"/>
    <property type="project" value="InterPro"/>
</dbReference>
<dbReference type="InterPro" id="IPR001357">
    <property type="entry name" value="BRCT_dom"/>
</dbReference>
<dbReference type="PANTHER" id="PTHR46677">
    <property type="entry name" value="SMC5-SMC6 COMPLEX LOCALIZATION FACTOR PROTEIN 1"/>
    <property type="match status" value="1"/>
</dbReference>
<reference evidence="4" key="2">
    <citation type="journal article" date="2021" name="Genome Biol. Evol.">
        <title>Developing a high-quality reference genome for a parasitic bivalve with doubly uniparental inheritance (Bivalvia: Unionida).</title>
        <authorList>
            <person name="Smith C.H."/>
        </authorList>
    </citation>
    <scope>NUCLEOTIDE SEQUENCE</scope>
    <source>
        <strain evidence="4">CHS0354</strain>
        <tissue evidence="4">Mantle</tissue>
    </source>
</reference>
<dbReference type="Gene3D" id="1.25.40.20">
    <property type="entry name" value="Ankyrin repeat-containing domain"/>
    <property type="match status" value="1"/>
</dbReference>
<dbReference type="GO" id="GO:0035861">
    <property type="term" value="C:site of double-strand break"/>
    <property type="evidence" value="ECO:0007669"/>
    <property type="project" value="TreeGrafter"/>
</dbReference>
<dbReference type="Pfam" id="PF00023">
    <property type="entry name" value="Ank"/>
    <property type="match status" value="1"/>
</dbReference>
<dbReference type="Pfam" id="PF00533">
    <property type="entry name" value="BRCT"/>
    <property type="match status" value="1"/>
</dbReference>
<name>A0AAE0SXY4_9BIVA</name>
<gene>
    <name evidence="4" type="ORF">CHS0354_022391</name>
</gene>
<dbReference type="CDD" id="cd17728">
    <property type="entry name" value="BRCT_TopBP1_rpt8"/>
    <property type="match status" value="1"/>
</dbReference>
<feature type="repeat" description="ANK" evidence="1">
    <location>
        <begin position="751"/>
        <end position="773"/>
    </location>
</feature>
<evidence type="ECO:0000313" key="4">
    <source>
        <dbReference type="EMBL" id="KAK3599824.1"/>
    </source>
</evidence>
<dbReference type="PROSITE" id="PS50297">
    <property type="entry name" value="ANK_REP_REGION"/>
    <property type="match status" value="3"/>
</dbReference>
<comment type="caution">
    <text evidence="4">The sequence shown here is derived from an EMBL/GenBank/DDBJ whole genome shotgun (WGS) entry which is preliminary data.</text>
</comment>
<dbReference type="SUPFAM" id="SSF48403">
    <property type="entry name" value="Ankyrin repeat"/>
    <property type="match status" value="1"/>
</dbReference>
<protein>
    <recommendedName>
        <fullName evidence="3">BRCT domain-containing protein</fullName>
    </recommendedName>
</protein>